<keyword evidence="2" id="KW-1185">Reference proteome</keyword>
<reference evidence="1" key="1">
    <citation type="journal article" date="2020" name="Stud. Mycol.">
        <title>101 Dothideomycetes genomes: a test case for predicting lifestyles and emergence of pathogens.</title>
        <authorList>
            <person name="Haridas S."/>
            <person name="Albert R."/>
            <person name="Binder M."/>
            <person name="Bloem J."/>
            <person name="Labutti K."/>
            <person name="Salamov A."/>
            <person name="Andreopoulos B."/>
            <person name="Baker S."/>
            <person name="Barry K."/>
            <person name="Bills G."/>
            <person name="Bluhm B."/>
            <person name="Cannon C."/>
            <person name="Castanera R."/>
            <person name="Culley D."/>
            <person name="Daum C."/>
            <person name="Ezra D."/>
            <person name="Gonzalez J."/>
            <person name="Henrissat B."/>
            <person name="Kuo A."/>
            <person name="Liang C."/>
            <person name="Lipzen A."/>
            <person name="Lutzoni F."/>
            <person name="Magnuson J."/>
            <person name="Mondo S."/>
            <person name="Nolan M."/>
            <person name="Ohm R."/>
            <person name="Pangilinan J."/>
            <person name="Park H.-J."/>
            <person name="Ramirez L."/>
            <person name="Alfaro M."/>
            <person name="Sun H."/>
            <person name="Tritt A."/>
            <person name="Yoshinaga Y."/>
            <person name="Zwiers L.-H."/>
            <person name="Turgeon B."/>
            <person name="Goodwin S."/>
            <person name="Spatafora J."/>
            <person name="Crous P."/>
            <person name="Grigoriev I."/>
        </authorList>
    </citation>
    <scope>NUCLEOTIDE SEQUENCE</scope>
    <source>
        <strain evidence="1">CBS 122681</strain>
    </source>
</reference>
<sequence length="198" mass="22532">MIRWSRRYLTCRFSGHDTLSILVIHIRRWPCSLSLRNSVMILIPLPTESTFHPVNGLMRIYASGILWAVLDDCMVGPLLTRSRSPFLETTIGLGCYSTDAIVLEDKLNWLAGYLRGYFALYESSEMLTSHFIKFEQKAADLQSDAQTDPWLDKATAPLQSTSGTFFGRFLLYLWDYSRRNISRAGKLTMGPYALICSA</sequence>
<evidence type="ECO:0000313" key="1">
    <source>
        <dbReference type="EMBL" id="KAF2649182.1"/>
    </source>
</evidence>
<accession>A0A6A6SNT6</accession>
<gene>
    <name evidence="1" type="ORF">K491DRAFT_213120</name>
</gene>
<dbReference type="EMBL" id="MU004503">
    <property type="protein sequence ID" value="KAF2649182.1"/>
    <property type="molecule type" value="Genomic_DNA"/>
</dbReference>
<evidence type="ECO:0000313" key="2">
    <source>
        <dbReference type="Proteomes" id="UP000799324"/>
    </source>
</evidence>
<dbReference type="AlphaFoldDB" id="A0A6A6SNT6"/>
<proteinExistence type="predicted"/>
<organism evidence="1 2">
    <name type="scientific">Lophiostoma macrostomum CBS 122681</name>
    <dbReference type="NCBI Taxonomy" id="1314788"/>
    <lineage>
        <taxon>Eukaryota</taxon>
        <taxon>Fungi</taxon>
        <taxon>Dikarya</taxon>
        <taxon>Ascomycota</taxon>
        <taxon>Pezizomycotina</taxon>
        <taxon>Dothideomycetes</taxon>
        <taxon>Pleosporomycetidae</taxon>
        <taxon>Pleosporales</taxon>
        <taxon>Lophiostomataceae</taxon>
        <taxon>Lophiostoma</taxon>
    </lineage>
</organism>
<name>A0A6A6SNT6_9PLEO</name>
<dbReference type="Proteomes" id="UP000799324">
    <property type="component" value="Unassembled WGS sequence"/>
</dbReference>
<protein>
    <submittedName>
        <fullName evidence="1">Uncharacterized protein</fullName>
    </submittedName>
</protein>